<gene>
    <name evidence="7" type="ORF">GPUH_LOCUS2382</name>
</gene>
<reference evidence="7 8" key="1">
    <citation type="submission" date="2018-11" db="EMBL/GenBank/DDBJ databases">
        <authorList>
            <consortium name="Pathogen Informatics"/>
        </authorList>
    </citation>
    <scope>NUCLEOTIDE SEQUENCE [LARGE SCALE GENOMIC DNA]</scope>
</reference>
<dbReference type="InterPro" id="IPR000034">
    <property type="entry name" value="Laminin_IV"/>
</dbReference>
<dbReference type="GO" id="GO:0005201">
    <property type="term" value="F:extracellular matrix structural constituent"/>
    <property type="evidence" value="ECO:0007669"/>
    <property type="project" value="TreeGrafter"/>
</dbReference>
<dbReference type="GO" id="GO:0005604">
    <property type="term" value="C:basement membrane"/>
    <property type="evidence" value="ECO:0007669"/>
    <property type="project" value="TreeGrafter"/>
</dbReference>
<feature type="domain" description="Laminin IV type A" evidence="6">
    <location>
        <begin position="1"/>
        <end position="87"/>
    </location>
</feature>
<dbReference type="Pfam" id="PF00053">
    <property type="entry name" value="EGF_laminin"/>
    <property type="match status" value="1"/>
</dbReference>
<evidence type="ECO:0000259" key="6">
    <source>
        <dbReference type="PROSITE" id="PS51115"/>
    </source>
</evidence>
<keyword evidence="4" id="KW-0325">Glycoprotein</keyword>
<evidence type="ECO:0000313" key="8">
    <source>
        <dbReference type="Proteomes" id="UP000271098"/>
    </source>
</evidence>
<dbReference type="Pfam" id="PF00052">
    <property type="entry name" value="Laminin_B"/>
    <property type="match status" value="1"/>
</dbReference>
<keyword evidence="1" id="KW-0732">Signal</keyword>
<dbReference type="EMBL" id="UYRT01003538">
    <property type="protein sequence ID" value="VDK33843.1"/>
    <property type="molecule type" value="Genomic_DNA"/>
</dbReference>
<dbReference type="InterPro" id="IPR002049">
    <property type="entry name" value="LE_dom"/>
</dbReference>
<dbReference type="PANTHER" id="PTHR10574:SF406">
    <property type="entry name" value="LAMININ SUBUNIT ALPHA 5"/>
    <property type="match status" value="1"/>
</dbReference>
<evidence type="ECO:0000256" key="1">
    <source>
        <dbReference type="ARBA" id="ARBA00022729"/>
    </source>
</evidence>
<organism evidence="7 8">
    <name type="scientific">Gongylonema pulchrum</name>
    <dbReference type="NCBI Taxonomy" id="637853"/>
    <lineage>
        <taxon>Eukaryota</taxon>
        <taxon>Metazoa</taxon>
        <taxon>Ecdysozoa</taxon>
        <taxon>Nematoda</taxon>
        <taxon>Chromadorea</taxon>
        <taxon>Rhabditida</taxon>
        <taxon>Spirurina</taxon>
        <taxon>Spiruromorpha</taxon>
        <taxon>Spiruroidea</taxon>
        <taxon>Gongylonematidae</taxon>
        <taxon>Gongylonema</taxon>
    </lineage>
</organism>
<proteinExistence type="predicted"/>
<dbReference type="GO" id="GO:0009888">
    <property type="term" value="P:tissue development"/>
    <property type="evidence" value="ECO:0007669"/>
    <property type="project" value="TreeGrafter"/>
</dbReference>
<keyword evidence="8" id="KW-1185">Reference proteome</keyword>
<dbReference type="AlphaFoldDB" id="A0A3P6PVF4"/>
<evidence type="ECO:0000313" key="7">
    <source>
        <dbReference type="EMBL" id="VDK33843.1"/>
    </source>
</evidence>
<dbReference type="Gene3D" id="2.10.25.10">
    <property type="entry name" value="Laminin"/>
    <property type="match status" value="1"/>
</dbReference>
<dbReference type="PROSITE" id="PS51115">
    <property type="entry name" value="LAMININ_IVA"/>
    <property type="match status" value="1"/>
</dbReference>
<evidence type="ECO:0000256" key="5">
    <source>
        <dbReference type="ARBA" id="ARBA00023292"/>
    </source>
</evidence>
<keyword evidence="5" id="KW-0424">Laminin EGF-like domain</keyword>
<evidence type="ECO:0000256" key="2">
    <source>
        <dbReference type="ARBA" id="ARBA00022737"/>
    </source>
</evidence>
<keyword evidence="2" id="KW-0677">Repeat</keyword>
<protein>
    <recommendedName>
        <fullName evidence="6">Laminin IV type A domain-containing protein</fullName>
    </recommendedName>
</protein>
<dbReference type="InterPro" id="IPR050440">
    <property type="entry name" value="Laminin/Netrin_ECM"/>
</dbReference>
<evidence type="ECO:0000256" key="4">
    <source>
        <dbReference type="ARBA" id="ARBA00023180"/>
    </source>
</evidence>
<dbReference type="OrthoDB" id="10055367at2759"/>
<dbReference type="GO" id="GO:0007411">
    <property type="term" value="P:axon guidance"/>
    <property type="evidence" value="ECO:0007669"/>
    <property type="project" value="TreeGrafter"/>
</dbReference>
<dbReference type="PANTHER" id="PTHR10574">
    <property type="entry name" value="NETRIN/LAMININ-RELATED"/>
    <property type="match status" value="1"/>
</dbReference>
<keyword evidence="3" id="KW-1015">Disulfide bond</keyword>
<dbReference type="GO" id="GO:0009887">
    <property type="term" value="P:animal organ morphogenesis"/>
    <property type="evidence" value="ECO:0007669"/>
    <property type="project" value="TreeGrafter"/>
</dbReference>
<evidence type="ECO:0000256" key="3">
    <source>
        <dbReference type="ARBA" id="ARBA00023157"/>
    </source>
</evidence>
<accession>A0A3P6PVF4</accession>
<dbReference type="Proteomes" id="UP000271098">
    <property type="component" value="Unassembled WGS sequence"/>
</dbReference>
<sequence>MMHRPRDTSSFASDRNIRYTVDTYEGNYEESDGRPATRESLMMALANLDTMLIRASHCHGQQSTSLGDVSWEVAVNRDTQERLALENRARLFITGYTGLSCEECAPGYERSRQGPYLGTCVPAQRYPQCSAAGALSTQPAYGGQCQCKTYATGALCDQCPANSFYMSASNPQGCIPCFCSGVTQHCSSSNYYRTQVQLDYSRGASDQLEITTSDAHSPFR</sequence>
<name>A0A3P6PVF4_9BILA</name>
<dbReference type="PROSITE" id="PS01248">
    <property type="entry name" value="EGF_LAM_1"/>
    <property type="match status" value="1"/>
</dbReference>
<dbReference type="CDD" id="cd00055">
    <property type="entry name" value="EGF_Lam"/>
    <property type="match status" value="1"/>
</dbReference>